<evidence type="ECO:0000313" key="2">
    <source>
        <dbReference type="EMBL" id="ETW87078.1"/>
    </source>
</evidence>
<protein>
    <submittedName>
        <fullName evidence="2">Uncharacterized protein</fullName>
    </submittedName>
</protein>
<dbReference type="RefSeq" id="XP_009541022.1">
    <property type="nucleotide sequence ID" value="XM_009542727.1"/>
</dbReference>
<keyword evidence="3" id="KW-1185">Reference proteome</keyword>
<gene>
    <name evidence="2" type="ORF">HETIRDRAFT_99475</name>
</gene>
<dbReference type="AlphaFoldDB" id="W4KMK9"/>
<reference evidence="2 3" key="1">
    <citation type="journal article" date="2012" name="New Phytol.">
        <title>Insight into trade-off between wood decay and parasitism from the genome of a fungal forest pathogen.</title>
        <authorList>
            <person name="Olson A."/>
            <person name="Aerts A."/>
            <person name="Asiegbu F."/>
            <person name="Belbahri L."/>
            <person name="Bouzid O."/>
            <person name="Broberg A."/>
            <person name="Canback B."/>
            <person name="Coutinho P.M."/>
            <person name="Cullen D."/>
            <person name="Dalman K."/>
            <person name="Deflorio G."/>
            <person name="van Diepen L.T."/>
            <person name="Dunand C."/>
            <person name="Duplessis S."/>
            <person name="Durling M."/>
            <person name="Gonthier P."/>
            <person name="Grimwood J."/>
            <person name="Fossdal C.G."/>
            <person name="Hansson D."/>
            <person name="Henrissat B."/>
            <person name="Hietala A."/>
            <person name="Himmelstrand K."/>
            <person name="Hoffmeister D."/>
            <person name="Hogberg N."/>
            <person name="James T.Y."/>
            <person name="Karlsson M."/>
            <person name="Kohler A."/>
            <person name="Kues U."/>
            <person name="Lee Y.H."/>
            <person name="Lin Y.C."/>
            <person name="Lind M."/>
            <person name="Lindquist E."/>
            <person name="Lombard V."/>
            <person name="Lucas S."/>
            <person name="Lunden K."/>
            <person name="Morin E."/>
            <person name="Murat C."/>
            <person name="Park J."/>
            <person name="Raffaello T."/>
            <person name="Rouze P."/>
            <person name="Salamov A."/>
            <person name="Schmutz J."/>
            <person name="Solheim H."/>
            <person name="Stahlberg J."/>
            <person name="Velez H."/>
            <person name="de Vries R.P."/>
            <person name="Wiebenga A."/>
            <person name="Woodward S."/>
            <person name="Yakovlev I."/>
            <person name="Garbelotto M."/>
            <person name="Martin F."/>
            <person name="Grigoriev I.V."/>
            <person name="Stenlid J."/>
        </authorList>
    </citation>
    <scope>NUCLEOTIDE SEQUENCE [LARGE SCALE GENOMIC DNA]</scope>
    <source>
        <strain evidence="2 3">TC 32-1</strain>
    </source>
</reference>
<dbReference type="InParanoid" id="W4KMK9"/>
<accession>W4KMK9</accession>
<dbReference type="Proteomes" id="UP000030671">
    <property type="component" value="Unassembled WGS sequence"/>
</dbReference>
<dbReference type="KEGG" id="hir:HETIRDRAFT_99475"/>
<evidence type="ECO:0000313" key="3">
    <source>
        <dbReference type="Proteomes" id="UP000030671"/>
    </source>
</evidence>
<sequence>MPSFDTVRSQIHASATRRARAEAPVLAFSSLRVLRAEHDKPLSHTIPDLASGEARSRLLVARSILSFGRSDSPSSYPRGPFTAPPSLSHRRTRHVIGISFWAQSTDIRRRVCIRIAPTRSVRARIQRAQTLPTLTWEGLVPIPAAPVCVPAFHFRKTRPRRDLGTAGTAARFAPSQTHLFAPNSQRPIMPPSFANFVIHGASLSWHHSLAPTLTGSMMYNGSRNLREALFASQSS</sequence>
<dbReference type="EMBL" id="KI925454">
    <property type="protein sequence ID" value="ETW87078.1"/>
    <property type="molecule type" value="Genomic_DNA"/>
</dbReference>
<organism evidence="2 3">
    <name type="scientific">Heterobasidion irregulare (strain TC 32-1)</name>
    <dbReference type="NCBI Taxonomy" id="747525"/>
    <lineage>
        <taxon>Eukaryota</taxon>
        <taxon>Fungi</taxon>
        <taxon>Dikarya</taxon>
        <taxon>Basidiomycota</taxon>
        <taxon>Agaricomycotina</taxon>
        <taxon>Agaricomycetes</taxon>
        <taxon>Russulales</taxon>
        <taxon>Bondarzewiaceae</taxon>
        <taxon>Heterobasidion</taxon>
        <taxon>Heterobasidion annosum species complex</taxon>
    </lineage>
</organism>
<proteinExistence type="predicted"/>
<name>W4KMK9_HETIT</name>
<evidence type="ECO:0000256" key="1">
    <source>
        <dbReference type="SAM" id="MobiDB-lite"/>
    </source>
</evidence>
<feature type="region of interest" description="Disordered" evidence="1">
    <location>
        <begin position="69"/>
        <end position="88"/>
    </location>
</feature>
<dbReference type="GeneID" id="20678905"/>
<dbReference type="HOGENOM" id="CLU_1180347_0_0_1"/>